<dbReference type="AlphaFoldDB" id="A0A550C9Q0"/>
<dbReference type="PROSITE" id="PS50137">
    <property type="entry name" value="DS_RBD"/>
    <property type="match status" value="1"/>
</dbReference>
<accession>A0A550C9Q0</accession>
<evidence type="ECO:0000259" key="2">
    <source>
        <dbReference type="PROSITE" id="PS50137"/>
    </source>
</evidence>
<dbReference type="SUPFAM" id="SSF54768">
    <property type="entry name" value="dsRNA-binding domain-like"/>
    <property type="match status" value="1"/>
</dbReference>
<dbReference type="Pfam" id="PF00035">
    <property type="entry name" value="dsrm"/>
    <property type="match status" value="1"/>
</dbReference>
<keyword evidence="1" id="KW-0694">RNA-binding</keyword>
<evidence type="ECO:0000313" key="4">
    <source>
        <dbReference type="Proteomes" id="UP000320762"/>
    </source>
</evidence>
<proteinExistence type="predicted"/>
<dbReference type="Gene3D" id="3.30.160.20">
    <property type="match status" value="1"/>
</dbReference>
<sequence>MSSIGNRTRLNKYAQLLRRQVTWSDQQAGPASGTTWRSTVFLDGYDYGNGRGSSKDASREDAAARAIIALRNEGSIS</sequence>
<reference evidence="3 4" key="1">
    <citation type="journal article" date="2019" name="New Phytol.">
        <title>Comparative genomics reveals unique wood-decay strategies and fruiting body development in the Schizophyllaceae.</title>
        <authorList>
            <person name="Almasi E."/>
            <person name="Sahu N."/>
            <person name="Krizsan K."/>
            <person name="Balint B."/>
            <person name="Kovacs G.M."/>
            <person name="Kiss B."/>
            <person name="Cseklye J."/>
            <person name="Drula E."/>
            <person name="Henrissat B."/>
            <person name="Nagy I."/>
            <person name="Chovatia M."/>
            <person name="Adam C."/>
            <person name="LaButti K."/>
            <person name="Lipzen A."/>
            <person name="Riley R."/>
            <person name="Grigoriev I.V."/>
            <person name="Nagy L.G."/>
        </authorList>
    </citation>
    <scope>NUCLEOTIDE SEQUENCE [LARGE SCALE GENOMIC DNA]</scope>
    <source>
        <strain evidence="3 4">NL-1724</strain>
    </source>
</reference>
<feature type="domain" description="DRBM" evidence="2">
    <location>
        <begin position="5"/>
        <end position="72"/>
    </location>
</feature>
<dbReference type="EMBL" id="VDMD01000016">
    <property type="protein sequence ID" value="TRM61530.1"/>
    <property type="molecule type" value="Genomic_DNA"/>
</dbReference>
<protein>
    <recommendedName>
        <fullName evidence="2">DRBM domain-containing protein</fullName>
    </recommendedName>
</protein>
<evidence type="ECO:0000256" key="1">
    <source>
        <dbReference type="PROSITE-ProRule" id="PRU00266"/>
    </source>
</evidence>
<name>A0A550C9Q0_9AGAR</name>
<evidence type="ECO:0000313" key="3">
    <source>
        <dbReference type="EMBL" id="TRM61530.1"/>
    </source>
</evidence>
<dbReference type="InterPro" id="IPR014720">
    <property type="entry name" value="dsRBD_dom"/>
</dbReference>
<dbReference type="Proteomes" id="UP000320762">
    <property type="component" value="Unassembled WGS sequence"/>
</dbReference>
<gene>
    <name evidence="3" type="ORF">BD626DRAFT_79273</name>
</gene>
<organism evidence="3 4">
    <name type="scientific">Schizophyllum amplum</name>
    <dbReference type="NCBI Taxonomy" id="97359"/>
    <lineage>
        <taxon>Eukaryota</taxon>
        <taxon>Fungi</taxon>
        <taxon>Dikarya</taxon>
        <taxon>Basidiomycota</taxon>
        <taxon>Agaricomycotina</taxon>
        <taxon>Agaricomycetes</taxon>
        <taxon>Agaricomycetidae</taxon>
        <taxon>Agaricales</taxon>
        <taxon>Schizophyllaceae</taxon>
        <taxon>Schizophyllum</taxon>
    </lineage>
</organism>
<comment type="caution">
    <text evidence="3">The sequence shown here is derived from an EMBL/GenBank/DDBJ whole genome shotgun (WGS) entry which is preliminary data.</text>
</comment>
<keyword evidence="4" id="KW-1185">Reference proteome</keyword>
<dbReference type="OrthoDB" id="112668at2759"/>
<dbReference type="GO" id="GO:0003723">
    <property type="term" value="F:RNA binding"/>
    <property type="evidence" value="ECO:0007669"/>
    <property type="project" value="UniProtKB-UniRule"/>
</dbReference>